<dbReference type="GeneID" id="115940803"/>
<sequence>MPHKVSRISRLQRCLYLLQPFAPSLRPLLGTFWGHFASIQPTSVMEVKDQCEALQTIPIKCAAEPCLTISTTLEHLPNHGDLFCLHFKDNCLSCKKAPYPQLGLHSEVLRRKSSGY</sequence>
<dbReference type="AlphaFoldDB" id="A0A7F8QRY7"/>
<proteinExistence type="predicted"/>
<evidence type="ECO:0000313" key="1">
    <source>
        <dbReference type="Proteomes" id="UP000245341"/>
    </source>
</evidence>
<dbReference type="Proteomes" id="UP000245341">
    <property type="component" value="Unplaced"/>
</dbReference>
<protein>
    <submittedName>
        <fullName evidence="2">Uncharacterized protein LOC115940803</fullName>
    </submittedName>
</protein>
<evidence type="ECO:0000313" key="2">
    <source>
        <dbReference type="RefSeq" id="XP_030883596.1"/>
    </source>
</evidence>
<keyword evidence="1" id="KW-1185">Reference proteome</keyword>
<reference evidence="2" key="1">
    <citation type="submission" date="2025-08" db="UniProtKB">
        <authorList>
            <consortium name="RefSeq"/>
        </authorList>
    </citation>
    <scope>IDENTIFICATION</scope>
    <source>
        <tissue evidence="2">Liver</tissue>
    </source>
</reference>
<dbReference type="RefSeq" id="XP_030883596.1">
    <property type="nucleotide sequence ID" value="XM_031027736.1"/>
</dbReference>
<dbReference type="KEGG" id="lww:115940803"/>
<gene>
    <name evidence="2" type="primary">LOC115940803</name>
</gene>
<name>A0A7F8QRY7_LEPWE</name>
<accession>A0A7F8QRY7</accession>
<organism evidence="1 2">
    <name type="scientific">Leptonychotes weddellii</name>
    <name type="common">Weddell seal</name>
    <name type="synonym">Otaria weddellii</name>
    <dbReference type="NCBI Taxonomy" id="9713"/>
    <lineage>
        <taxon>Eukaryota</taxon>
        <taxon>Metazoa</taxon>
        <taxon>Chordata</taxon>
        <taxon>Craniata</taxon>
        <taxon>Vertebrata</taxon>
        <taxon>Euteleostomi</taxon>
        <taxon>Mammalia</taxon>
        <taxon>Eutheria</taxon>
        <taxon>Laurasiatheria</taxon>
        <taxon>Carnivora</taxon>
        <taxon>Caniformia</taxon>
        <taxon>Pinnipedia</taxon>
        <taxon>Phocidae</taxon>
        <taxon>Monachinae</taxon>
        <taxon>Lobodontini</taxon>
        <taxon>Leptonychotes</taxon>
    </lineage>
</organism>